<evidence type="ECO:0000313" key="2">
    <source>
        <dbReference type="Proteomes" id="UP000029095"/>
    </source>
</evidence>
<proteinExistence type="predicted"/>
<name>A0A086MR58_9ACTN</name>
<gene>
    <name evidence="1" type="ORF">FM21_34330</name>
</gene>
<reference evidence="1 2" key="1">
    <citation type="submission" date="2014-05" db="EMBL/GenBank/DDBJ databases">
        <title>Complete genome sequence of the Streptomyces mutabilis TRM45540.</title>
        <authorList>
            <person name="Luo X."/>
            <person name="Zhang L."/>
        </authorList>
    </citation>
    <scope>NUCLEOTIDE SEQUENCE [LARGE SCALE GENOMIC DNA]</scope>
    <source>
        <strain evidence="1 2">TRM45540</strain>
    </source>
</reference>
<dbReference type="Proteomes" id="UP000029095">
    <property type="component" value="Unassembled WGS sequence"/>
</dbReference>
<protein>
    <submittedName>
        <fullName evidence="1">Uncharacterized protein</fullName>
    </submittedName>
</protein>
<sequence length="121" mass="12537">MITFSSGARLWTGVTTANADSVASTASTDVAPGTAPPLPALFDSAGKITPICAEEYLTAVLLAARAPDVTSAYSYSSTTPRRHSGIGIRLADGTRAFLPFVYTAAHGKRPAARAFTIDATF</sequence>
<keyword evidence="2" id="KW-1185">Reference proteome</keyword>
<comment type="caution">
    <text evidence="1">The sequence shown here is derived from an EMBL/GenBank/DDBJ whole genome shotgun (WGS) entry which is preliminary data.</text>
</comment>
<organism evidence="1 2">
    <name type="scientific">Streptomyces mutabilis</name>
    <dbReference type="NCBI Taxonomy" id="67332"/>
    <lineage>
        <taxon>Bacteria</taxon>
        <taxon>Bacillati</taxon>
        <taxon>Actinomycetota</taxon>
        <taxon>Actinomycetes</taxon>
        <taxon>Kitasatosporales</taxon>
        <taxon>Streptomycetaceae</taxon>
        <taxon>Streptomyces</taxon>
    </lineage>
</organism>
<dbReference type="HOGENOM" id="CLU_2036762_0_0_11"/>
<evidence type="ECO:0000313" key="1">
    <source>
        <dbReference type="EMBL" id="KFG71376.1"/>
    </source>
</evidence>
<dbReference type="EMBL" id="JNFQ01000007">
    <property type="protein sequence ID" value="KFG71376.1"/>
    <property type="molecule type" value="Genomic_DNA"/>
</dbReference>
<dbReference type="AlphaFoldDB" id="A0A086MR58"/>
<accession>A0A086MR58</accession>